<dbReference type="GO" id="GO:0016491">
    <property type="term" value="F:oxidoreductase activity"/>
    <property type="evidence" value="ECO:0007669"/>
    <property type="project" value="UniProtKB-KW"/>
</dbReference>
<dbReference type="InterPro" id="IPR036812">
    <property type="entry name" value="NAD(P)_OxRdtase_dom_sf"/>
</dbReference>
<gene>
    <name evidence="3" type="ORF">WS67_06845</name>
</gene>
<dbReference type="InterPro" id="IPR023210">
    <property type="entry name" value="NADP_OxRdtase_dom"/>
</dbReference>
<keyword evidence="4" id="KW-1185">Reference proteome</keyword>
<dbReference type="AlphaFoldDB" id="A0A103E4Z0"/>
<evidence type="ECO:0000313" key="3">
    <source>
        <dbReference type="EMBL" id="KVE28466.1"/>
    </source>
</evidence>
<protein>
    <submittedName>
        <fullName evidence="3">Alcohol dehydrogenase</fullName>
    </submittedName>
</protein>
<feature type="domain" description="NADP-dependent oxidoreductase" evidence="2">
    <location>
        <begin position="35"/>
        <end position="330"/>
    </location>
</feature>
<dbReference type="PANTHER" id="PTHR43364:SF6">
    <property type="entry name" value="OXIDOREDUCTASE-RELATED"/>
    <property type="match status" value="1"/>
</dbReference>
<dbReference type="InterPro" id="IPR050523">
    <property type="entry name" value="AKR_Detox_Biosynth"/>
</dbReference>
<dbReference type="CDD" id="cd19081">
    <property type="entry name" value="AKR_AKR9C1"/>
    <property type="match status" value="1"/>
</dbReference>
<dbReference type="SUPFAM" id="SSF51430">
    <property type="entry name" value="NAD(P)-linked oxidoreductase"/>
    <property type="match status" value="1"/>
</dbReference>
<dbReference type="GO" id="GO:0005829">
    <property type="term" value="C:cytosol"/>
    <property type="evidence" value="ECO:0007669"/>
    <property type="project" value="UniProtKB-ARBA"/>
</dbReference>
<proteinExistence type="predicted"/>
<dbReference type="Proteomes" id="UP000062788">
    <property type="component" value="Unassembled WGS sequence"/>
</dbReference>
<sequence>MRRVRAESFLTSECKTERKMALRSLGTSAIQVSPVVFGGNVFGWTIDEKQSFSLLDALADTGINFIDTADVYSAWVPGNQGGESETIIGKWLKRTGKRDQVVIATKVGMLQARAGLSRDNILKAVDDSLRRLQTDYIDLYFSHRDLADTPLEETLGAYQTLIEQGKVRIIGASNYSGARLREAAEISRRDGLPAYQVIQPEYNLYDRAEYERDIEPAATELKLGVVTYFALASGFLSGKYRSEADLKERARGSRVEKYLNPRGLRIVDALVAVADKHDTTPTAVALAWQIARPSVTAPIASATSLDQLTALGAAIRLRLDAGDIKQLDDASAP</sequence>
<evidence type="ECO:0000259" key="2">
    <source>
        <dbReference type="Pfam" id="PF00248"/>
    </source>
</evidence>
<comment type="caution">
    <text evidence="3">The sequence shown here is derived from an EMBL/GenBank/DDBJ whole genome shotgun (WGS) entry which is preliminary data.</text>
</comment>
<dbReference type="PANTHER" id="PTHR43364">
    <property type="entry name" value="NADH-SPECIFIC METHYLGLYOXAL REDUCTASE-RELATED"/>
    <property type="match status" value="1"/>
</dbReference>
<dbReference type="PRINTS" id="PR00069">
    <property type="entry name" value="ALDKETRDTASE"/>
</dbReference>
<evidence type="ECO:0000313" key="4">
    <source>
        <dbReference type="Proteomes" id="UP000062788"/>
    </source>
</evidence>
<evidence type="ECO:0000256" key="1">
    <source>
        <dbReference type="ARBA" id="ARBA00023002"/>
    </source>
</evidence>
<dbReference type="FunFam" id="3.20.20.100:FF:000004">
    <property type="entry name" value="Oxidoreductase, aldo/keto reductase"/>
    <property type="match status" value="1"/>
</dbReference>
<accession>A0A103E4Z0</accession>
<dbReference type="Pfam" id="PF00248">
    <property type="entry name" value="Aldo_ket_red"/>
    <property type="match status" value="1"/>
</dbReference>
<name>A0A103E4Z0_9BURK</name>
<keyword evidence="1" id="KW-0560">Oxidoreductase</keyword>
<dbReference type="Gene3D" id="3.20.20.100">
    <property type="entry name" value="NADP-dependent oxidoreductase domain"/>
    <property type="match status" value="1"/>
</dbReference>
<organism evidence="3 4">
    <name type="scientific">Burkholderia singularis</name>
    <dbReference type="NCBI Taxonomy" id="1503053"/>
    <lineage>
        <taxon>Bacteria</taxon>
        <taxon>Pseudomonadati</taxon>
        <taxon>Pseudomonadota</taxon>
        <taxon>Betaproteobacteria</taxon>
        <taxon>Burkholderiales</taxon>
        <taxon>Burkholderiaceae</taxon>
        <taxon>Burkholderia</taxon>
        <taxon>pseudomallei group</taxon>
    </lineage>
</organism>
<dbReference type="EMBL" id="LOWA01000018">
    <property type="protein sequence ID" value="KVE28466.1"/>
    <property type="molecule type" value="Genomic_DNA"/>
</dbReference>
<reference evidence="3 4" key="1">
    <citation type="submission" date="2015-11" db="EMBL/GenBank/DDBJ databases">
        <title>Expanding the genomic diversity of Burkholderia species for the development of highly accurate diagnostics.</title>
        <authorList>
            <person name="Sahl J."/>
            <person name="Keim P."/>
            <person name="Wagner D."/>
        </authorList>
    </citation>
    <scope>NUCLEOTIDE SEQUENCE [LARGE SCALE GENOMIC DNA]</scope>
    <source>
        <strain evidence="3 4">TSV85</strain>
    </source>
</reference>
<dbReference type="InterPro" id="IPR020471">
    <property type="entry name" value="AKR"/>
</dbReference>